<organism evidence="2 3">
    <name type="scientific">Trichinella pseudospiralis</name>
    <name type="common">Parasitic roundworm</name>
    <dbReference type="NCBI Taxonomy" id="6337"/>
    <lineage>
        <taxon>Eukaryota</taxon>
        <taxon>Metazoa</taxon>
        <taxon>Ecdysozoa</taxon>
        <taxon>Nematoda</taxon>
        <taxon>Enoplea</taxon>
        <taxon>Dorylaimia</taxon>
        <taxon>Trichinellida</taxon>
        <taxon>Trichinellidae</taxon>
        <taxon>Trichinella</taxon>
    </lineage>
</organism>
<gene>
    <name evidence="2" type="ORF">T4C_3022</name>
</gene>
<keyword evidence="1" id="KW-0812">Transmembrane</keyword>
<accession>A0A0V1JJV3</accession>
<keyword evidence="1" id="KW-1133">Transmembrane helix</keyword>
<keyword evidence="1" id="KW-0472">Membrane</keyword>
<protein>
    <submittedName>
        <fullName evidence="2">Uncharacterized protein</fullName>
    </submittedName>
</protein>
<dbReference type="EMBL" id="JYDV01000093">
    <property type="protein sequence ID" value="KRZ35282.1"/>
    <property type="molecule type" value="Genomic_DNA"/>
</dbReference>
<comment type="caution">
    <text evidence="2">The sequence shown here is derived from an EMBL/GenBank/DDBJ whole genome shotgun (WGS) entry which is preliminary data.</text>
</comment>
<proteinExistence type="predicted"/>
<dbReference type="Proteomes" id="UP000054826">
    <property type="component" value="Unassembled WGS sequence"/>
</dbReference>
<evidence type="ECO:0000313" key="3">
    <source>
        <dbReference type="Proteomes" id="UP000054826"/>
    </source>
</evidence>
<feature type="transmembrane region" description="Helical" evidence="1">
    <location>
        <begin position="166"/>
        <end position="185"/>
    </location>
</feature>
<dbReference type="AlphaFoldDB" id="A0A0V1JJV3"/>
<evidence type="ECO:0000256" key="1">
    <source>
        <dbReference type="SAM" id="Phobius"/>
    </source>
</evidence>
<sequence>LERGQVQLARRRTGAGFGRHWRLGRFWPADQAQLPQPDIGIWTFELHRHQTTTLHRAVHPADETTVEQGCFETSAPSTVDRVVERHLSDRILVIAYQVHVQTDQQRVHLVGRPANEQSFRSTVVIGATLPERVGRAVDQTAGQRRFAGQLELHALAEMTSSAHSTAFGGVVVSVVVVVVVVVRPAQNPADRRQHFRTDHHSAVPWRQRHLPSFDAQPGQLDGVRSTRLLHRTVGQQVADGRQQIMQRLDHLGAHPAGVHDLPERVLQQRRYRVRLLVALKHGVDYVPDHGSGPGRAGSNRQQPVECPQRALVKACPATGHEHALFEAVDVVSA</sequence>
<feature type="non-terminal residue" evidence="2">
    <location>
        <position position="1"/>
    </location>
</feature>
<reference evidence="2 3" key="1">
    <citation type="submission" date="2015-01" db="EMBL/GenBank/DDBJ databases">
        <title>Evolution of Trichinella species and genotypes.</title>
        <authorList>
            <person name="Korhonen P.K."/>
            <person name="Edoardo P."/>
            <person name="Giuseppe L.R."/>
            <person name="Gasser R.B."/>
        </authorList>
    </citation>
    <scope>NUCLEOTIDE SEQUENCE [LARGE SCALE GENOMIC DNA]</scope>
    <source>
        <strain evidence="2">ISS176</strain>
    </source>
</reference>
<name>A0A0V1JJV3_TRIPS</name>
<evidence type="ECO:0000313" key="2">
    <source>
        <dbReference type="EMBL" id="KRZ35282.1"/>
    </source>
</evidence>